<organism evidence="1 2">
    <name type="scientific">Companilactobacillus ginsenosidimutans</name>
    <dbReference type="NCBI Taxonomy" id="1007676"/>
    <lineage>
        <taxon>Bacteria</taxon>
        <taxon>Bacillati</taxon>
        <taxon>Bacillota</taxon>
        <taxon>Bacilli</taxon>
        <taxon>Lactobacillales</taxon>
        <taxon>Lactobacillaceae</taxon>
        <taxon>Companilactobacillus</taxon>
    </lineage>
</organism>
<dbReference type="PATRIC" id="fig|1007676.4.peg.906"/>
<sequence length="65" mass="7716">MNDKHVYKNYMQYMFECHGNSIESTIVWMSKHYGETPQIFKTAKRELTAEQRNEIIREILGGSEC</sequence>
<reference evidence="2" key="1">
    <citation type="submission" date="2015-07" db="EMBL/GenBank/DDBJ databases">
        <title>Lactobacillus ginsenosidimutans/EMML 3141/ whole genome sequencing.</title>
        <authorList>
            <person name="Kim M.K."/>
            <person name="Im W.-T."/>
            <person name="Srinivasan S."/>
            <person name="Lee J.-J."/>
        </authorList>
    </citation>
    <scope>NUCLEOTIDE SEQUENCE [LARGE SCALE GENOMIC DNA]</scope>
    <source>
        <strain evidence="2">EMML 3041</strain>
    </source>
</reference>
<proteinExistence type="predicted"/>
<protein>
    <submittedName>
        <fullName evidence="1">Uncharacterized protein</fullName>
    </submittedName>
</protein>
<dbReference type="KEGG" id="lgn:ABM34_04420"/>
<dbReference type="Proteomes" id="UP000036106">
    <property type="component" value="Chromosome"/>
</dbReference>
<accession>A0A0H4QFY8</accession>
<gene>
    <name evidence="1" type="ORF">ABM34_04420</name>
</gene>
<evidence type="ECO:0000313" key="1">
    <source>
        <dbReference type="EMBL" id="AKP66872.1"/>
    </source>
</evidence>
<dbReference type="STRING" id="1007676.ABM34_04420"/>
<keyword evidence="2" id="KW-1185">Reference proteome</keyword>
<dbReference type="AlphaFoldDB" id="A0A0H4QFY8"/>
<dbReference type="EMBL" id="CP012034">
    <property type="protein sequence ID" value="AKP66872.1"/>
    <property type="molecule type" value="Genomic_DNA"/>
</dbReference>
<name>A0A0H4QFY8_9LACO</name>
<evidence type="ECO:0000313" key="2">
    <source>
        <dbReference type="Proteomes" id="UP000036106"/>
    </source>
</evidence>